<dbReference type="SUPFAM" id="SSF47413">
    <property type="entry name" value="lambda repressor-like DNA-binding domains"/>
    <property type="match status" value="1"/>
</dbReference>
<dbReference type="Proteomes" id="UP000198597">
    <property type="component" value="Unassembled WGS sequence"/>
</dbReference>
<dbReference type="STRING" id="94869.SAMN04488529_1243"/>
<dbReference type="GO" id="GO:0003700">
    <property type="term" value="F:DNA-binding transcription factor activity"/>
    <property type="evidence" value="ECO:0007669"/>
    <property type="project" value="TreeGrafter"/>
</dbReference>
<dbReference type="Pfam" id="PF00356">
    <property type="entry name" value="LacI"/>
    <property type="match status" value="1"/>
</dbReference>
<keyword evidence="7" id="KW-1185">Reference proteome</keyword>
<reference evidence="6 7" key="1">
    <citation type="submission" date="2016-10" db="EMBL/GenBank/DDBJ databases">
        <authorList>
            <person name="de Groot N.N."/>
        </authorList>
    </citation>
    <scope>NUCLEOTIDE SEQUENCE [LARGE SCALE GENOMIC DNA]</scope>
    <source>
        <strain evidence="6 7">DSM 12272</strain>
    </source>
</reference>
<proteinExistence type="predicted"/>
<dbReference type="InterPro" id="IPR001387">
    <property type="entry name" value="Cro/C1-type_HTH"/>
</dbReference>
<dbReference type="CDD" id="cd01542">
    <property type="entry name" value="PBP1_TreR-like"/>
    <property type="match status" value="1"/>
</dbReference>
<evidence type="ECO:0000313" key="6">
    <source>
        <dbReference type="EMBL" id="SDP83997.1"/>
    </source>
</evidence>
<dbReference type="SUPFAM" id="SSF53822">
    <property type="entry name" value="Periplasmic binding protein-like I"/>
    <property type="match status" value="1"/>
</dbReference>
<protein>
    <submittedName>
        <fullName evidence="6">Transcriptional regulator, LacI family</fullName>
    </submittedName>
</protein>
<dbReference type="PROSITE" id="PS00356">
    <property type="entry name" value="HTH_LACI_1"/>
    <property type="match status" value="1"/>
</dbReference>
<dbReference type="InterPro" id="IPR046335">
    <property type="entry name" value="LacI/GalR-like_sensor"/>
</dbReference>
<dbReference type="OrthoDB" id="3180992at2"/>
<evidence type="ECO:0000256" key="3">
    <source>
        <dbReference type="ARBA" id="ARBA00023163"/>
    </source>
</evidence>
<dbReference type="Gene3D" id="1.10.260.40">
    <property type="entry name" value="lambda repressor-like DNA-binding domains"/>
    <property type="match status" value="1"/>
</dbReference>
<dbReference type="InterPro" id="IPR010982">
    <property type="entry name" value="Lambda_DNA-bd_dom_sf"/>
</dbReference>
<dbReference type="InterPro" id="IPR000843">
    <property type="entry name" value="HTH_LacI"/>
</dbReference>
<dbReference type="PANTHER" id="PTHR30146">
    <property type="entry name" value="LACI-RELATED TRANSCRIPTIONAL REPRESSOR"/>
    <property type="match status" value="1"/>
</dbReference>
<dbReference type="GO" id="GO:0000976">
    <property type="term" value="F:transcription cis-regulatory region binding"/>
    <property type="evidence" value="ECO:0007669"/>
    <property type="project" value="TreeGrafter"/>
</dbReference>
<keyword evidence="3" id="KW-0804">Transcription</keyword>
<gene>
    <name evidence="6" type="ORF">SAMN04488529_1243</name>
</gene>
<evidence type="ECO:0000256" key="2">
    <source>
        <dbReference type="ARBA" id="ARBA00023125"/>
    </source>
</evidence>
<accession>A0A1H0VZR2</accession>
<feature type="domain" description="HTH cro/C1-type" evidence="5">
    <location>
        <begin position="1"/>
        <end position="49"/>
    </location>
</feature>
<evidence type="ECO:0000313" key="7">
    <source>
        <dbReference type="Proteomes" id="UP000198597"/>
    </source>
</evidence>
<keyword evidence="2" id="KW-0238">DNA-binding</keyword>
<dbReference type="PANTHER" id="PTHR30146:SF149">
    <property type="entry name" value="HTH-TYPE TRANSCRIPTIONAL REGULATOR EBGR"/>
    <property type="match status" value="1"/>
</dbReference>
<organism evidence="6 7">
    <name type="scientific">Clostridium gasigenes</name>
    <dbReference type="NCBI Taxonomy" id="94869"/>
    <lineage>
        <taxon>Bacteria</taxon>
        <taxon>Bacillati</taxon>
        <taxon>Bacillota</taxon>
        <taxon>Clostridia</taxon>
        <taxon>Eubacteriales</taxon>
        <taxon>Clostridiaceae</taxon>
        <taxon>Clostridium</taxon>
    </lineage>
</organism>
<dbReference type="PROSITE" id="PS50943">
    <property type="entry name" value="HTH_CROC1"/>
    <property type="match status" value="1"/>
</dbReference>
<dbReference type="SMART" id="SM00354">
    <property type="entry name" value="HTH_LACI"/>
    <property type="match status" value="1"/>
</dbReference>
<sequence length="335" mass="37815">MNMKDIAKLAGVSKATVSRVINNSQNVSSELKEKVEKILKETGYTPNLLAQELVTKRTKVIGVIIPRIGIDTFSNITEGIIDKLNEYGYNVLLANSREKIDEELKYFDIFKKKHVDGIIFFPTSITEEHIRLLDEINTPIVMMGQENSKIDASCVIYDDFNAAKEIVSYLINQGHEKIAYIGLEENKSVVASLRKNGYLYVLKENKIDIKEEYISSGNFDVSSGYNAMKNIINNSKETPTAIFAAIDRLAFGALKYLRESSYEVPNQISVVGIDDMDMSSVFEPTLTTIHYDYYDSGKNAASLILEKINNDKMKNRSIVMGYNLIIRNSTKKNKI</sequence>
<dbReference type="PROSITE" id="PS50932">
    <property type="entry name" value="HTH_LACI_2"/>
    <property type="match status" value="1"/>
</dbReference>
<evidence type="ECO:0000259" key="5">
    <source>
        <dbReference type="PROSITE" id="PS50943"/>
    </source>
</evidence>
<evidence type="ECO:0000259" key="4">
    <source>
        <dbReference type="PROSITE" id="PS50932"/>
    </source>
</evidence>
<dbReference type="PRINTS" id="PR00036">
    <property type="entry name" value="HTHLACI"/>
</dbReference>
<dbReference type="CDD" id="cd01392">
    <property type="entry name" value="HTH_LacI"/>
    <property type="match status" value="1"/>
</dbReference>
<keyword evidence="1" id="KW-0805">Transcription regulation</keyword>
<evidence type="ECO:0000256" key="1">
    <source>
        <dbReference type="ARBA" id="ARBA00023015"/>
    </source>
</evidence>
<dbReference type="RefSeq" id="WP_089973555.1">
    <property type="nucleotide sequence ID" value="NZ_FNJM01000024.1"/>
</dbReference>
<feature type="domain" description="HTH lacI-type" evidence="4">
    <location>
        <begin position="1"/>
        <end position="55"/>
    </location>
</feature>
<name>A0A1H0VZR2_9CLOT</name>
<dbReference type="AlphaFoldDB" id="A0A1H0VZR2"/>
<dbReference type="Gene3D" id="3.40.50.2300">
    <property type="match status" value="2"/>
</dbReference>
<dbReference type="InterPro" id="IPR028082">
    <property type="entry name" value="Peripla_BP_I"/>
</dbReference>
<dbReference type="EMBL" id="FNJM01000024">
    <property type="protein sequence ID" value="SDP83997.1"/>
    <property type="molecule type" value="Genomic_DNA"/>
</dbReference>
<dbReference type="Pfam" id="PF13377">
    <property type="entry name" value="Peripla_BP_3"/>
    <property type="match status" value="1"/>
</dbReference>